<sequence>MKTTIFCFSGTGNSYYVANRLAKELGDTTVVMIASAMHSEVLEMTERVGFVFPTYKGFPPLIVKQFIENVFAKQDLLPIKYSFLITTRYKFAGYSLVATELMLQKAGCLSSYSTHVVMPDGYVPLMDVQDEQKIEDLYAKANEKISKIAADLDDEKLKLSAKPPFTKLALYRFMPVSHLASKDFSEKFQVTEDCTDCALCYRMCPTGNIVMEEGQPSFGDNCLGCLGCYHRCPTKAIQFKKKVHAGRYPNQRSGYSVEYRN</sequence>
<dbReference type="RefSeq" id="WP_014271206.1">
    <property type="nucleotide sequence ID" value="NC_016633.1"/>
</dbReference>
<accession>G8QUQ8</accession>
<dbReference type="PROSITE" id="PS00198">
    <property type="entry name" value="4FE4S_FER_1"/>
    <property type="match status" value="2"/>
</dbReference>
<dbReference type="STRING" id="158190.SpiGrapes_2605"/>
<organism evidence="5 6">
    <name type="scientific">Sphaerochaeta pleomorpha (strain ATCC BAA-1885 / DSM 22778 / Grapes)</name>
    <dbReference type="NCBI Taxonomy" id="158190"/>
    <lineage>
        <taxon>Bacteria</taxon>
        <taxon>Pseudomonadati</taxon>
        <taxon>Spirochaetota</taxon>
        <taxon>Spirochaetia</taxon>
        <taxon>Spirochaetales</taxon>
        <taxon>Sphaerochaetaceae</taxon>
        <taxon>Sphaerochaeta</taxon>
    </lineage>
</organism>
<dbReference type="SUPFAM" id="SSF54862">
    <property type="entry name" value="4Fe-4S ferredoxins"/>
    <property type="match status" value="1"/>
</dbReference>
<keyword evidence="1" id="KW-0479">Metal-binding</keyword>
<reference evidence="5 6" key="1">
    <citation type="submission" date="2011-11" db="EMBL/GenBank/DDBJ databases">
        <title>Complete sequence of Spirochaeta sp. grapes.</title>
        <authorList>
            <consortium name="US DOE Joint Genome Institute"/>
            <person name="Lucas S."/>
            <person name="Han J."/>
            <person name="Lapidus A."/>
            <person name="Cheng J.-F."/>
            <person name="Goodwin L."/>
            <person name="Pitluck S."/>
            <person name="Peters L."/>
            <person name="Ovchinnikova G."/>
            <person name="Munk A.C."/>
            <person name="Detter J.C."/>
            <person name="Han C."/>
            <person name="Tapia R."/>
            <person name="Land M."/>
            <person name="Hauser L."/>
            <person name="Kyrpides N."/>
            <person name="Ivanova N."/>
            <person name="Pagani I."/>
            <person name="Ritalahtilisa K."/>
            <person name="Loeffler F."/>
            <person name="Woyke T."/>
        </authorList>
    </citation>
    <scope>NUCLEOTIDE SEQUENCE [LARGE SCALE GENOMIC DNA]</scope>
    <source>
        <strain evidence="6">ATCC BAA-1885 / DSM 22778 / Grapes</strain>
    </source>
</reference>
<dbReference type="EMBL" id="CP003155">
    <property type="protein sequence ID" value="AEV30366.1"/>
    <property type="molecule type" value="Genomic_DNA"/>
</dbReference>
<dbReference type="eggNOG" id="COG1145">
    <property type="taxonomic scope" value="Bacteria"/>
</dbReference>
<dbReference type="Pfam" id="PF13187">
    <property type="entry name" value="Fer4_9"/>
    <property type="match status" value="1"/>
</dbReference>
<keyword evidence="3" id="KW-0411">Iron-sulfur</keyword>
<evidence type="ECO:0000256" key="1">
    <source>
        <dbReference type="ARBA" id="ARBA00022723"/>
    </source>
</evidence>
<evidence type="ECO:0000259" key="4">
    <source>
        <dbReference type="PROSITE" id="PS51379"/>
    </source>
</evidence>
<dbReference type="AlphaFoldDB" id="G8QUQ8"/>
<dbReference type="InterPro" id="IPR029039">
    <property type="entry name" value="Flavoprotein-like_sf"/>
</dbReference>
<proteinExistence type="predicted"/>
<dbReference type="GO" id="GO:0051536">
    <property type="term" value="F:iron-sulfur cluster binding"/>
    <property type="evidence" value="ECO:0007669"/>
    <property type="project" value="UniProtKB-KW"/>
</dbReference>
<evidence type="ECO:0000256" key="3">
    <source>
        <dbReference type="ARBA" id="ARBA00023014"/>
    </source>
</evidence>
<dbReference type="InterPro" id="IPR017900">
    <property type="entry name" value="4Fe4S_Fe_S_CS"/>
</dbReference>
<dbReference type="Gene3D" id="3.30.70.20">
    <property type="match status" value="1"/>
</dbReference>
<dbReference type="PANTHER" id="PTHR43122">
    <property type="entry name" value="FERREDOXIN SUBUNIT OF PYRUVATE:FLAVODOXIN OXIDOREDUCTASE-RELATED"/>
    <property type="match status" value="1"/>
</dbReference>
<gene>
    <name evidence="5" type="ordered locus">SpiGrapes_2605</name>
</gene>
<dbReference type="InterPro" id="IPR047964">
    <property type="entry name" value="EFR1-like"/>
</dbReference>
<keyword evidence="2" id="KW-0408">Iron</keyword>
<evidence type="ECO:0000256" key="2">
    <source>
        <dbReference type="ARBA" id="ARBA00023004"/>
    </source>
</evidence>
<dbReference type="PROSITE" id="PS51379">
    <property type="entry name" value="4FE4S_FER_2"/>
    <property type="match status" value="2"/>
</dbReference>
<dbReference type="Gene3D" id="3.40.50.360">
    <property type="match status" value="1"/>
</dbReference>
<keyword evidence="6" id="KW-1185">Reference proteome</keyword>
<dbReference type="eggNOG" id="COG0716">
    <property type="taxonomic scope" value="Bacteria"/>
</dbReference>
<evidence type="ECO:0000313" key="5">
    <source>
        <dbReference type="EMBL" id="AEV30366.1"/>
    </source>
</evidence>
<protein>
    <recommendedName>
        <fullName evidence="4">4Fe-4S ferredoxin-type domain-containing protein</fullName>
    </recommendedName>
</protein>
<name>G8QUQ8_SPHPG</name>
<dbReference type="OrthoDB" id="9761899at2"/>
<dbReference type="GO" id="GO:0046872">
    <property type="term" value="F:metal ion binding"/>
    <property type="evidence" value="ECO:0007669"/>
    <property type="project" value="UniProtKB-KW"/>
</dbReference>
<dbReference type="HOGENOM" id="CLU_068049_0_0_12"/>
<dbReference type="KEGG" id="sgp:SpiGrapes_2605"/>
<evidence type="ECO:0000313" key="6">
    <source>
        <dbReference type="Proteomes" id="UP000005632"/>
    </source>
</evidence>
<dbReference type="SUPFAM" id="SSF52218">
    <property type="entry name" value="Flavoproteins"/>
    <property type="match status" value="1"/>
</dbReference>
<dbReference type="NCBIfam" id="NF038196">
    <property type="entry name" value="ferrodoxin_EFR1"/>
    <property type="match status" value="1"/>
</dbReference>
<dbReference type="PANTHER" id="PTHR43122:SF1">
    <property type="entry name" value="IRON-SULFUR-BINDING PROTEIN"/>
    <property type="match status" value="1"/>
</dbReference>
<feature type="domain" description="4Fe-4S ferredoxin-type" evidence="4">
    <location>
        <begin position="220"/>
        <end position="242"/>
    </location>
</feature>
<dbReference type="Proteomes" id="UP000005632">
    <property type="component" value="Chromosome"/>
</dbReference>
<dbReference type="InterPro" id="IPR017896">
    <property type="entry name" value="4Fe4S_Fe-S-bd"/>
</dbReference>
<feature type="domain" description="4Fe-4S ferredoxin-type" evidence="4">
    <location>
        <begin position="186"/>
        <end position="214"/>
    </location>
</feature>